<dbReference type="NCBIfam" id="TIGR02167">
    <property type="entry name" value="Liste_lipo_26"/>
    <property type="match status" value="7"/>
</dbReference>
<comment type="caution">
    <text evidence="4">The sequence shown here is derived from an EMBL/GenBank/DDBJ whole genome shotgun (WGS) entry which is preliminary data.</text>
</comment>
<evidence type="ECO:0000256" key="1">
    <source>
        <dbReference type="SAM" id="MobiDB-lite"/>
    </source>
</evidence>
<evidence type="ECO:0000256" key="3">
    <source>
        <dbReference type="SAM" id="SignalP"/>
    </source>
</evidence>
<dbReference type="Proteomes" id="UP000243201">
    <property type="component" value="Unassembled WGS sequence"/>
</dbReference>
<accession>A0ABX4UW36</accession>
<gene>
    <name evidence="4" type="ORF">CJ240_03820</name>
</gene>
<organism evidence="4 5">
    <name type="scientific">Varibaculum cambriense</name>
    <dbReference type="NCBI Taxonomy" id="184870"/>
    <lineage>
        <taxon>Bacteria</taxon>
        <taxon>Bacillati</taxon>
        <taxon>Actinomycetota</taxon>
        <taxon>Actinomycetes</taxon>
        <taxon>Actinomycetales</taxon>
        <taxon>Actinomycetaceae</taxon>
        <taxon>Varibaculum</taxon>
    </lineage>
</organism>
<dbReference type="InterPro" id="IPR011889">
    <property type="entry name" value="Liste_lipo_26"/>
</dbReference>
<keyword evidence="2" id="KW-1133">Transmembrane helix</keyword>
<feature type="transmembrane region" description="Helical" evidence="2">
    <location>
        <begin position="744"/>
        <end position="765"/>
    </location>
</feature>
<feature type="signal peptide" evidence="3">
    <location>
        <begin position="1"/>
        <end position="40"/>
    </location>
</feature>
<sequence>MRYTPNFRETTISRLLFITGTISAAASLFLTSLGVAVAHAADTETTSVGDNLTASWDPTAKTLTVSGHGQLDRDKWMSKTPATYNEPNSRFCGTVKDANGNAKPAEPQPVEIKFIPDPGTTIDFPQDSSFLFSHCDKASIDFPDTGINTGKVTTMSHMFYKATLANPNTSNWDTSKVTSMSGMFGATKAANPDTAKWNTSKVTTTNGMFHTAAVANPNTSNWNTENVTDMSAMFYKAPSANPDTAKWNTSKVTNMGVMFGATEAANPDTAKWDTSQVTNMSGMFQGAKVANPDVSNWNTSQVTDMHGMFNGAIAASPNTSNWNIERVTDLSGMFQNAKVANPDVSNWNTSQVTRMNGMFQGAKVANPDVSNWNTSQVTDLSDMFNGATAATPDVAKWDTSQVTKMESVFAAATAAKPDVSKWKTNKVTNMHNMFAGASSIENLDVSGWDISQVEEETVADVFATEGRTSVRIKGAALKRNISSWFKFIAGPYHIRNVDNGTVLNATPGDGQTVSAMLDSVKDKIADKATYLIRPNEIVKVTATPTQVWQGEPLPVFDYQVDTAHSKDLLTGTLSADYGAETPAGQVAIKQGTLKLKDAVTGAYSLEFTAGILNVNARPEQPEAKVDTSNWADNNHPGAKNCADRKVSQSRTITTTPHKWDSNKHEWVLDTANAKEKTESQSRNMTDQEIRICADNQPGNQLSVKPTEHSGKHPTVQPVPIIAPVKKTEPTQVTQISTLPQTGSLVGQIALLACLLGAAGSIVCRLRRNTR</sequence>
<evidence type="ECO:0008006" key="6">
    <source>
        <dbReference type="Google" id="ProtNLM"/>
    </source>
</evidence>
<dbReference type="Pfam" id="PF03382">
    <property type="entry name" value="DUF285"/>
    <property type="match status" value="2"/>
</dbReference>
<keyword evidence="2" id="KW-0812">Transmembrane</keyword>
<evidence type="ECO:0000313" key="5">
    <source>
        <dbReference type="Proteomes" id="UP000243201"/>
    </source>
</evidence>
<keyword evidence="3" id="KW-0732">Signal</keyword>
<feature type="chain" id="PRO_5045304023" description="Gram-positive cocci surface proteins LPxTG domain-containing protein" evidence="3">
    <location>
        <begin position="41"/>
        <end position="770"/>
    </location>
</feature>
<dbReference type="EMBL" id="PNGC01000001">
    <property type="protein sequence ID" value="PMB90846.1"/>
    <property type="molecule type" value="Genomic_DNA"/>
</dbReference>
<evidence type="ECO:0000256" key="2">
    <source>
        <dbReference type="SAM" id="Phobius"/>
    </source>
</evidence>
<dbReference type="InterPro" id="IPR005046">
    <property type="entry name" value="DUF285"/>
</dbReference>
<dbReference type="RefSeq" id="WP_102184089.1">
    <property type="nucleotide sequence ID" value="NZ_PNGC01000001.1"/>
</dbReference>
<evidence type="ECO:0000313" key="4">
    <source>
        <dbReference type="EMBL" id="PMB90846.1"/>
    </source>
</evidence>
<keyword evidence="5" id="KW-1185">Reference proteome</keyword>
<protein>
    <recommendedName>
        <fullName evidence="6">Gram-positive cocci surface proteins LPxTG domain-containing protein</fullName>
    </recommendedName>
</protein>
<feature type="region of interest" description="Disordered" evidence="1">
    <location>
        <begin position="626"/>
        <end position="658"/>
    </location>
</feature>
<proteinExistence type="predicted"/>
<name>A0ABX4UW36_9ACTO</name>
<keyword evidence="2" id="KW-0472">Membrane</keyword>
<reference evidence="4 5" key="1">
    <citation type="submission" date="2017-09" db="EMBL/GenBank/DDBJ databases">
        <title>Bacterial strain isolated from the female urinary microbiota.</title>
        <authorList>
            <person name="Thomas-White K."/>
            <person name="Kumar N."/>
            <person name="Forster S."/>
            <person name="Putonti C."/>
            <person name="Lawley T."/>
            <person name="Wolfe A.J."/>
        </authorList>
    </citation>
    <scope>NUCLEOTIDE SEQUENCE [LARGE SCALE GENOMIC DNA]</scope>
    <source>
        <strain evidence="4 5">UMB0744</strain>
    </source>
</reference>